<dbReference type="InterPro" id="IPR013785">
    <property type="entry name" value="Aldolase_TIM"/>
</dbReference>
<evidence type="ECO:0000256" key="6">
    <source>
        <dbReference type="ARBA" id="ARBA00023239"/>
    </source>
</evidence>
<dbReference type="SUPFAM" id="SSF51569">
    <property type="entry name" value="Aldolase"/>
    <property type="match status" value="1"/>
</dbReference>
<reference evidence="9 10" key="1">
    <citation type="submission" date="2015-10" db="EMBL/GenBank/DDBJ databases">
        <title>Metagenome-Assembled Genomes uncover a global brackish microbiome.</title>
        <authorList>
            <person name="Hugerth L.W."/>
            <person name="Larsson J."/>
            <person name="Alneberg J."/>
            <person name="Lindh M.V."/>
            <person name="Legrand C."/>
            <person name="Pinhassi J."/>
            <person name="Andersson A.F."/>
        </authorList>
    </citation>
    <scope>NUCLEOTIDE SEQUENCE [LARGE SCALE GENOMIC DNA]</scope>
    <source>
        <strain evidence="9">BACL26 MAG-121220-bin70</strain>
    </source>
</reference>
<evidence type="ECO:0000256" key="5">
    <source>
        <dbReference type="ARBA" id="ARBA00013063"/>
    </source>
</evidence>
<organism evidence="9 10">
    <name type="scientific">SAR92 bacterium BACL26 MAG-121220-bin70</name>
    <dbReference type="NCBI Taxonomy" id="1655626"/>
    <lineage>
        <taxon>Bacteria</taxon>
        <taxon>Pseudomonadati</taxon>
        <taxon>Pseudomonadota</taxon>
        <taxon>Gammaproteobacteria</taxon>
        <taxon>Cellvibrionales</taxon>
        <taxon>Porticoccaceae</taxon>
        <taxon>SAR92 clade</taxon>
    </lineage>
</organism>
<dbReference type="InterPro" id="IPR000887">
    <property type="entry name" value="Aldlse_KDPG_KHG"/>
</dbReference>
<dbReference type="PANTHER" id="PTHR30246">
    <property type="entry name" value="2-KETO-3-DEOXY-6-PHOSPHOGLUCONATE ALDOLASE"/>
    <property type="match status" value="1"/>
</dbReference>
<evidence type="ECO:0000256" key="1">
    <source>
        <dbReference type="ARBA" id="ARBA00000654"/>
    </source>
</evidence>
<keyword evidence="7" id="KW-0704">Schiff base</keyword>
<evidence type="ECO:0000256" key="3">
    <source>
        <dbReference type="ARBA" id="ARBA00006906"/>
    </source>
</evidence>
<name>A0A0R2UD06_9GAMM</name>
<comment type="similarity">
    <text evidence="3">Belongs to the KHG/KDPG aldolase family.</text>
</comment>
<dbReference type="GO" id="GO:0008675">
    <property type="term" value="F:2-dehydro-3-deoxy-phosphogluconate aldolase activity"/>
    <property type="evidence" value="ECO:0007669"/>
    <property type="project" value="UniProtKB-EC"/>
</dbReference>
<evidence type="ECO:0000256" key="2">
    <source>
        <dbReference type="ARBA" id="ARBA00004736"/>
    </source>
</evidence>
<accession>A0A0R2UD06</accession>
<dbReference type="AlphaFoldDB" id="A0A0R2UD06"/>
<dbReference type="InterPro" id="IPR031337">
    <property type="entry name" value="KDPG/KHG_AS_1"/>
</dbReference>
<dbReference type="PROSITE" id="PS00160">
    <property type="entry name" value="ALDOLASE_KDPG_KHG_2"/>
    <property type="match status" value="1"/>
</dbReference>
<dbReference type="PROSITE" id="PS00159">
    <property type="entry name" value="ALDOLASE_KDPG_KHG_1"/>
    <property type="match status" value="1"/>
</dbReference>
<dbReference type="EC" id="4.1.2.14" evidence="5"/>
<evidence type="ECO:0000313" key="9">
    <source>
        <dbReference type="EMBL" id="KRO97319.1"/>
    </source>
</evidence>
<keyword evidence="8" id="KW-0119">Carbohydrate metabolism</keyword>
<dbReference type="Proteomes" id="UP000051213">
    <property type="component" value="Unassembled WGS sequence"/>
</dbReference>
<dbReference type="NCBIfam" id="NF004325">
    <property type="entry name" value="PRK05718.1"/>
    <property type="match status" value="1"/>
</dbReference>
<dbReference type="CDD" id="cd00452">
    <property type="entry name" value="KDPG_aldolase"/>
    <property type="match status" value="1"/>
</dbReference>
<evidence type="ECO:0000256" key="4">
    <source>
        <dbReference type="ARBA" id="ARBA00011233"/>
    </source>
</evidence>
<dbReference type="NCBIfam" id="TIGR01182">
    <property type="entry name" value="eda"/>
    <property type="match status" value="1"/>
</dbReference>
<dbReference type="Pfam" id="PF01081">
    <property type="entry name" value="Aldolase"/>
    <property type="match status" value="1"/>
</dbReference>
<comment type="caution">
    <text evidence="9">The sequence shown here is derived from an EMBL/GenBank/DDBJ whole genome shotgun (WGS) entry which is preliminary data.</text>
</comment>
<comment type="subunit">
    <text evidence="4">Homotrimer.</text>
</comment>
<evidence type="ECO:0000313" key="10">
    <source>
        <dbReference type="Proteomes" id="UP000051213"/>
    </source>
</evidence>
<comment type="pathway">
    <text evidence="2">Carbohydrate acid metabolism; 2-dehydro-3-deoxy-D-gluconate degradation; D-glyceraldehyde 3-phosphate and pyruvate from 2-dehydro-3-deoxy-D-gluconate: step 2/2.</text>
</comment>
<dbReference type="PANTHER" id="PTHR30246:SF1">
    <property type="entry name" value="2-DEHYDRO-3-DEOXY-6-PHOSPHOGALACTONATE ALDOLASE-RELATED"/>
    <property type="match status" value="1"/>
</dbReference>
<keyword evidence="6 9" id="KW-0456">Lyase</keyword>
<comment type="catalytic activity">
    <reaction evidence="1">
        <text>2-dehydro-3-deoxy-6-phospho-D-gluconate = D-glyceraldehyde 3-phosphate + pyruvate</text>
        <dbReference type="Rhea" id="RHEA:17089"/>
        <dbReference type="ChEBI" id="CHEBI:15361"/>
        <dbReference type="ChEBI" id="CHEBI:57569"/>
        <dbReference type="ChEBI" id="CHEBI:59776"/>
        <dbReference type="EC" id="4.1.2.14"/>
    </reaction>
</comment>
<protein>
    <recommendedName>
        <fullName evidence="5">2-dehydro-3-deoxy-phosphogluconate aldolase</fullName>
        <ecNumber evidence="5">4.1.2.14</ecNumber>
    </recommendedName>
</protein>
<dbReference type="EMBL" id="LICA01000007">
    <property type="protein sequence ID" value="KRO97319.1"/>
    <property type="molecule type" value="Genomic_DNA"/>
</dbReference>
<dbReference type="Gene3D" id="3.20.20.70">
    <property type="entry name" value="Aldolase class I"/>
    <property type="match status" value="1"/>
</dbReference>
<gene>
    <name evidence="9" type="ORF">ABS24_05240</name>
</gene>
<evidence type="ECO:0000256" key="8">
    <source>
        <dbReference type="ARBA" id="ARBA00023277"/>
    </source>
</evidence>
<evidence type="ECO:0000256" key="7">
    <source>
        <dbReference type="ARBA" id="ARBA00023270"/>
    </source>
</evidence>
<proteinExistence type="inferred from homology"/>
<sequence>MRDLLSGSPIIPVITLDRVSDAVPLAEALLAGGLNVLEITLRTKAAIEGMKEIIRRVPGAIVGSGTVCNAEQIALSEDIGCQFMVSPGTTEGLLEAARGCSIPLLPGVSSVSELMRGLDYGYSEFKFFPAEASGGVNMLKSIAGPFADARFCATGGIGLHNVADYLALDNILSVGGSWIAAASLIREKRWAEIEKLAKEAVELAAK</sequence>
<dbReference type="InterPro" id="IPR031338">
    <property type="entry name" value="KDPG/KHG_AS_2"/>
</dbReference>